<dbReference type="EnsemblProtists" id="PYU1_T003269">
    <property type="protein sequence ID" value="PYU1_T003269"/>
    <property type="gene ID" value="PYU1_G003262"/>
</dbReference>
<dbReference type="InterPro" id="IPR011990">
    <property type="entry name" value="TPR-like_helical_dom_sf"/>
</dbReference>
<keyword evidence="1" id="KW-0677">Repeat</keyword>
<protein>
    <submittedName>
        <fullName evidence="3">Uncharacterized protein</fullName>
    </submittedName>
</protein>
<reference evidence="3" key="3">
    <citation type="submission" date="2015-02" db="UniProtKB">
        <authorList>
            <consortium name="EnsemblProtists"/>
        </authorList>
    </citation>
    <scope>IDENTIFICATION</scope>
    <source>
        <strain evidence="3">DAOM BR144</strain>
    </source>
</reference>
<reference evidence="4" key="1">
    <citation type="journal article" date="2010" name="Genome Biol.">
        <title>Genome sequence of the necrotrophic plant pathogen Pythium ultimum reveals original pathogenicity mechanisms and effector repertoire.</title>
        <authorList>
            <person name="Levesque C.A."/>
            <person name="Brouwer H."/>
            <person name="Cano L."/>
            <person name="Hamilton J.P."/>
            <person name="Holt C."/>
            <person name="Huitema E."/>
            <person name="Raffaele S."/>
            <person name="Robideau G.P."/>
            <person name="Thines M."/>
            <person name="Win J."/>
            <person name="Zerillo M.M."/>
            <person name="Beakes G.W."/>
            <person name="Boore J.L."/>
            <person name="Busam D."/>
            <person name="Dumas B."/>
            <person name="Ferriera S."/>
            <person name="Fuerstenberg S.I."/>
            <person name="Gachon C.M."/>
            <person name="Gaulin E."/>
            <person name="Govers F."/>
            <person name="Grenville-Briggs L."/>
            <person name="Horner N."/>
            <person name="Hostetler J."/>
            <person name="Jiang R.H."/>
            <person name="Johnson J."/>
            <person name="Krajaejun T."/>
            <person name="Lin H."/>
            <person name="Meijer H.J."/>
            <person name="Moore B."/>
            <person name="Morris P."/>
            <person name="Phuntmart V."/>
            <person name="Puiu D."/>
            <person name="Shetty J."/>
            <person name="Stajich J.E."/>
            <person name="Tripathy S."/>
            <person name="Wawra S."/>
            <person name="van West P."/>
            <person name="Whitty B.R."/>
            <person name="Coutinho P.M."/>
            <person name="Henrissat B."/>
            <person name="Martin F."/>
            <person name="Thomas P.D."/>
            <person name="Tyler B.M."/>
            <person name="De Vries R.P."/>
            <person name="Kamoun S."/>
            <person name="Yandell M."/>
            <person name="Tisserat N."/>
            <person name="Buell C.R."/>
        </authorList>
    </citation>
    <scope>NUCLEOTIDE SEQUENCE</scope>
    <source>
        <strain evidence="4">DAOM:BR144</strain>
    </source>
</reference>
<dbReference type="Gene3D" id="1.25.40.10">
    <property type="entry name" value="Tetratricopeptide repeat domain"/>
    <property type="match status" value="1"/>
</dbReference>
<organism evidence="3 4">
    <name type="scientific">Globisporangium ultimum (strain ATCC 200006 / CBS 805.95 / DAOM BR144)</name>
    <name type="common">Pythium ultimum</name>
    <dbReference type="NCBI Taxonomy" id="431595"/>
    <lineage>
        <taxon>Eukaryota</taxon>
        <taxon>Sar</taxon>
        <taxon>Stramenopiles</taxon>
        <taxon>Oomycota</taxon>
        <taxon>Peronosporomycetes</taxon>
        <taxon>Pythiales</taxon>
        <taxon>Pythiaceae</taxon>
        <taxon>Globisporangium</taxon>
    </lineage>
</organism>
<proteinExistence type="predicted"/>
<dbReference type="AlphaFoldDB" id="K3WE78"/>
<keyword evidence="4" id="KW-1185">Reference proteome</keyword>
<accession>K3WE78</accession>
<reference evidence="4" key="2">
    <citation type="submission" date="2010-04" db="EMBL/GenBank/DDBJ databases">
        <authorList>
            <person name="Buell R."/>
            <person name="Hamilton J."/>
            <person name="Hostetler J."/>
        </authorList>
    </citation>
    <scope>NUCLEOTIDE SEQUENCE [LARGE SCALE GENOMIC DNA]</scope>
    <source>
        <strain evidence="4">DAOM:BR144</strain>
    </source>
</reference>
<evidence type="ECO:0000256" key="1">
    <source>
        <dbReference type="ARBA" id="ARBA00022737"/>
    </source>
</evidence>
<dbReference type="VEuPathDB" id="FungiDB:PYU1_G003262"/>
<sequence>METLQQQLKQLTPEQVRQLLDASGHTQLLQQQAEPQERAAAVLQQVEQAKQRGNERFREKVYLDAVKEYSICVHLDPQNAVCLSNRAAAHLK</sequence>
<dbReference type="PANTHER" id="PTHR22904">
    <property type="entry name" value="TPR REPEAT CONTAINING PROTEIN"/>
    <property type="match status" value="1"/>
</dbReference>
<evidence type="ECO:0000313" key="4">
    <source>
        <dbReference type="Proteomes" id="UP000019132"/>
    </source>
</evidence>
<dbReference type="HOGENOM" id="CLU_2419842_0_0_1"/>
<dbReference type="InParanoid" id="K3WE78"/>
<dbReference type="EMBL" id="GL376603">
    <property type="status" value="NOT_ANNOTATED_CDS"/>
    <property type="molecule type" value="Genomic_DNA"/>
</dbReference>
<dbReference type="SUPFAM" id="SSF48452">
    <property type="entry name" value="TPR-like"/>
    <property type="match status" value="1"/>
</dbReference>
<dbReference type="GO" id="GO:0051879">
    <property type="term" value="F:Hsp90 protein binding"/>
    <property type="evidence" value="ECO:0007669"/>
    <property type="project" value="TreeGrafter"/>
</dbReference>
<dbReference type="PANTHER" id="PTHR22904:SF523">
    <property type="entry name" value="STRESS-INDUCED-PHOSPHOPROTEIN 1"/>
    <property type="match status" value="1"/>
</dbReference>
<name>K3WE78_GLOUD</name>
<evidence type="ECO:0000256" key="2">
    <source>
        <dbReference type="ARBA" id="ARBA00022803"/>
    </source>
</evidence>
<dbReference type="Proteomes" id="UP000019132">
    <property type="component" value="Unassembled WGS sequence"/>
</dbReference>
<keyword evidence="2" id="KW-0802">TPR repeat</keyword>
<evidence type="ECO:0000313" key="3">
    <source>
        <dbReference type="EnsemblProtists" id="PYU1_T003269"/>
    </source>
</evidence>